<dbReference type="CDD" id="cd18130">
    <property type="entry name" value="ASADH_C_arch_fung_like"/>
    <property type="match status" value="1"/>
</dbReference>
<dbReference type="EMBL" id="DSJL01000007">
    <property type="protein sequence ID" value="HEF64513.1"/>
    <property type="molecule type" value="Genomic_DNA"/>
</dbReference>
<dbReference type="GO" id="GO:0050661">
    <property type="term" value="F:NADP binding"/>
    <property type="evidence" value="ECO:0007669"/>
    <property type="project" value="InterPro"/>
</dbReference>
<feature type="domain" description="Semialdehyde dehydrogenase NAD-binding" evidence="8">
    <location>
        <begin position="6"/>
        <end position="130"/>
    </location>
</feature>
<dbReference type="EMBL" id="DRWX01000021">
    <property type="protein sequence ID" value="HHM95676.1"/>
    <property type="molecule type" value="Genomic_DNA"/>
</dbReference>
<dbReference type="FunFam" id="3.30.360.10:FF:000016">
    <property type="entry name" value="Probable aspartate-semialdehyde dehydrogenase"/>
    <property type="match status" value="1"/>
</dbReference>
<dbReference type="GO" id="GO:0051287">
    <property type="term" value="F:NAD binding"/>
    <property type="evidence" value="ECO:0007669"/>
    <property type="project" value="InterPro"/>
</dbReference>
<dbReference type="NCBIfam" id="NF006416">
    <property type="entry name" value="PRK08664.1"/>
    <property type="match status" value="1"/>
</dbReference>
<evidence type="ECO:0000256" key="4">
    <source>
        <dbReference type="ARBA" id="ARBA00022857"/>
    </source>
</evidence>
<evidence type="ECO:0000256" key="3">
    <source>
        <dbReference type="ARBA" id="ARBA00022697"/>
    </source>
</evidence>
<proteinExistence type="inferred from homology"/>
<dbReference type="PANTHER" id="PTHR46718">
    <property type="entry name" value="ASPARTATE-SEMIALDEHYDE DEHYDROGENASE"/>
    <property type="match status" value="1"/>
</dbReference>
<evidence type="ECO:0000256" key="5">
    <source>
        <dbReference type="ARBA" id="ARBA00023002"/>
    </source>
</evidence>
<evidence type="ECO:0000256" key="6">
    <source>
        <dbReference type="ARBA" id="ARBA00023167"/>
    </source>
</evidence>
<feature type="active site" description="Proton acceptor" evidence="7">
    <location>
        <position position="243"/>
    </location>
</feature>
<dbReference type="InterPro" id="IPR012280">
    <property type="entry name" value="Semialdhyde_DH_dimer_dom"/>
</dbReference>
<dbReference type="GO" id="GO:0046983">
    <property type="term" value="F:protein dimerization activity"/>
    <property type="evidence" value="ECO:0007669"/>
    <property type="project" value="InterPro"/>
</dbReference>
<dbReference type="InterPro" id="IPR005676">
    <property type="entry name" value="Asp_semi-ald_DH_pep-lack"/>
</dbReference>
<evidence type="ECO:0000313" key="9">
    <source>
        <dbReference type="EMBL" id="HEF64513.1"/>
    </source>
</evidence>
<dbReference type="PANTHER" id="PTHR46718:SF1">
    <property type="entry name" value="ASPARTATE-SEMIALDEHYDE DEHYDROGENASE"/>
    <property type="match status" value="1"/>
</dbReference>
<name>A0A7C1X4W6_THERO</name>
<accession>A0A7C1X4W6</accession>
<dbReference type="SUPFAM" id="SSF55347">
    <property type="entry name" value="Glyceraldehyde-3-phosphate dehydrogenase-like, C-terminal domain"/>
    <property type="match status" value="1"/>
</dbReference>
<comment type="caution">
    <text evidence="9">The sequence shown here is derived from an EMBL/GenBank/DDBJ whole genome shotgun (WGS) entry which is preliminary data.</text>
</comment>
<dbReference type="InterPro" id="IPR000534">
    <property type="entry name" value="Semialdehyde_DH_NAD-bd"/>
</dbReference>
<dbReference type="SUPFAM" id="SSF51735">
    <property type="entry name" value="NAD(P)-binding Rossmann-fold domains"/>
    <property type="match status" value="1"/>
</dbReference>
<reference evidence="9" key="1">
    <citation type="journal article" date="2020" name="mSystems">
        <title>Genome- and Community-Level Interaction Insights into Carbon Utilization and Element Cycling Functions of Hydrothermarchaeota in Hydrothermal Sediment.</title>
        <authorList>
            <person name="Zhou Z."/>
            <person name="Liu Y."/>
            <person name="Xu W."/>
            <person name="Pan J."/>
            <person name="Luo Z.H."/>
            <person name="Li M."/>
        </authorList>
    </citation>
    <scope>NUCLEOTIDE SEQUENCE [LARGE SCALE GENOMIC DNA]</scope>
    <source>
        <strain evidence="10">SpSt-1065</strain>
        <strain evidence="9">SpSt-222</strain>
    </source>
</reference>
<dbReference type="GO" id="GO:0004073">
    <property type="term" value="F:aspartate-semialdehyde dehydrogenase activity"/>
    <property type="evidence" value="ECO:0007669"/>
    <property type="project" value="UniProtKB-EC"/>
</dbReference>
<dbReference type="EC" id="1.2.1.11" evidence="9"/>
<dbReference type="SMART" id="SM00859">
    <property type="entry name" value="Semialdhyde_dh"/>
    <property type="match status" value="1"/>
</dbReference>
<dbReference type="Pfam" id="PF02774">
    <property type="entry name" value="Semialdhyde_dhC"/>
    <property type="match status" value="1"/>
</dbReference>
<organism evidence="9">
    <name type="scientific">Thermomicrobium roseum</name>
    <dbReference type="NCBI Taxonomy" id="500"/>
    <lineage>
        <taxon>Bacteria</taxon>
        <taxon>Pseudomonadati</taxon>
        <taxon>Thermomicrobiota</taxon>
        <taxon>Thermomicrobia</taxon>
        <taxon>Thermomicrobiales</taxon>
        <taxon>Thermomicrobiaceae</taxon>
        <taxon>Thermomicrobium</taxon>
    </lineage>
</organism>
<dbReference type="CDD" id="cd02315">
    <property type="entry name" value="ScASADH_like_N"/>
    <property type="match status" value="1"/>
</dbReference>
<dbReference type="InterPro" id="IPR051823">
    <property type="entry name" value="ASADH-related"/>
</dbReference>
<dbReference type="NCBIfam" id="TIGR00978">
    <property type="entry name" value="asd_EA"/>
    <property type="match status" value="1"/>
</dbReference>
<keyword evidence="6" id="KW-0486">Methionine biosynthesis</keyword>
<evidence type="ECO:0000313" key="10">
    <source>
        <dbReference type="EMBL" id="HHM95676.1"/>
    </source>
</evidence>
<gene>
    <name evidence="9" type="primary">asd</name>
    <name evidence="10" type="ORF">ENM21_00435</name>
    <name evidence="9" type="ORF">ENP47_02740</name>
</gene>
<dbReference type="Pfam" id="PF01118">
    <property type="entry name" value="Semialdhyde_dh"/>
    <property type="match status" value="1"/>
</dbReference>
<evidence type="ECO:0000256" key="7">
    <source>
        <dbReference type="PIRSR" id="PIRSR000148-1"/>
    </source>
</evidence>
<dbReference type="InterPro" id="IPR036291">
    <property type="entry name" value="NAD(P)-bd_dom_sf"/>
</dbReference>
<keyword evidence="5 9" id="KW-0560">Oxidoreductase</keyword>
<dbReference type="Gene3D" id="3.40.50.720">
    <property type="entry name" value="NAD(P)-binding Rossmann-like Domain"/>
    <property type="match status" value="1"/>
</dbReference>
<feature type="active site" description="Acyl-thioester intermediate" evidence="7">
    <location>
        <position position="150"/>
    </location>
</feature>
<evidence type="ECO:0000256" key="1">
    <source>
        <dbReference type="ARBA" id="ARBA00010584"/>
    </source>
</evidence>
<keyword evidence="2" id="KW-0028">Amino-acid biosynthesis</keyword>
<dbReference type="AlphaFoldDB" id="A0A7C1X4W6"/>
<keyword evidence="4" id="KW-0521">NADP</keyword>
<dbReference type="GO" id="GO:0009088">
    <property type="term" value="P:threonine biosynthetic process"/>
    <property type="evidence" value="ECO:0007669"/>
    <property type="project" value="UniProtKB-KW"/>
</dbReference>
<sequence>MAERIDVAILAATGSVGQRFVQLLAGHPWFRIAELVASDRSAGKRYAEAVNWRISAAPPEEVRDLVVKHIEEPIQSPIVFSALPGGVAGEIEEALAAEGKKVFTNARDHRMDPDVPLLIPEVNPDHARAIERQRQLRGWRDGFIVANPNCSTIHLVLALKPIYDAFGIEKGIVTTLQAASGAGYPGVPSLDLIDNVVPFISGEEEKIEAESRKILGTWADGAFQDAPLTLSAHCNRVPVRDGHMETVSLKLSRPATPSEIAEVLRSFRARPQELELPSAPRQPIVVLDQPDRPQPVLDRDAERGMASVVGRIRPCSVFDVRFVVLGHNTIRGAAGASVLNAELFYREGWL</sequence>
<keyword evidence="3" id="KW-0791">Threonine biosynthesis</keyword>
<evidence type="ECO:0000259" key="8">
    <source>
        <dbReference type="SMART" id="SM00859"/>
    </source>
</evidence>
<comment type="similarity">
    <text evidence="1">Belongs to the aspartate-semialdehyde dehydrogenase family.</text>
</comment>
<dbReference type="Gene3D" id="3.30.360.10">
    <property type="entry name" value="Dihydrodipicolinate Reductase, domain 2"/>
    <property type="match status" value="1"/>
</dbReference>
<dbReference type="PIRSF" id="PIRSF000148">
    <property type="entry name" value="ASA_dh"/>
    <property type="match status" value="1"/>
</dbReference>
<evidence type="ECO:0000256" key="2">
    <source>
        <dbReference type="ARBA" id="ARBA00022605"/>
    </source>
</evidence>
<protein>
    <submittedName>
        <fullName evidence="9">Aspartate-semialdehyde dehydrogenase</fullName>
        <ecNumber evidence="9">1.2.1.11</ecNumber>
    </submittedName>
</protein>
<dbReference type="GO" id="GO:0009086">
    <property type="term" value="P:methionine biosynthetic process"/>
    <property type="evidence" value="ECO:0007669"/>
    <property type="project" value="UniProtKB-KW"/>
</dbReference>